<dbReference type="Pfam" id="PF03743">
    <property type="entry name" value="TrbI"/>
    <property type="match status" value="1"/>
</dbReference>
<gene>
    <name evidence="2" type="ORF">GCM10010995_18050</name>
</gene>
<accession>A0A8J2Z588</accession>
<evidence type="ECO:0000313" key="3">
    <source>
        <dbReference type="Proteomes" id="UP000636949"/>
    </source>
</evidence>
<keyword evidence="3" id="KW-1185">Reference proteome</keyword>
<keyword evidence="1" id="KW-1133">Transmembrane helix</keyword>
<reference evidence="2" key="2">
    <citation type="submission" date="2020-09" db="EMBL/GenBank/DDBJ databases">
        <authorList>
            <person name="Sun Q."/>
            <person name="Zhou Y."/>
        </authorList>
    </citation>
    <scope>NUCLEOTIDE SEQUENCE</scope>
    <source>
        <strain evidence="2">CGMCC 1.15758</strain>
    </source>
</reference>
<organism evidence="2 3">
    <name type="scientific">Cysteiniphilum litorale</name>
    <dbReference type="NCBI Taxonomy" id="2056700"/>
    <lineage>
        <taxon>Bacteria</taxon>
        <taxon>Pseudomonadati</taxon>
        <taxon>Pseudomonadota</taxon>
        <taxon>Gammaproteobacteria</taxon>
        <taxon>Thiotrichales</taxon>
        <taxon>Fastidiosibacteraceae</taxon>
        <taxon>Cysteiniphilum</taxon>
    </lineage>
</organism>
<dbReference type="AlphaFoldDB" id="A0A8J2Z588"/>
<keyword evidence="1" id="KW-0812">Transmembrane</keyword>
<dbReference type="Proteomes" id="UP000636949">
    <property type="component" value="Unassembled WGS sequence"/>
</dbReference>
<dbReference type="InterPro" id="IPR005498">
    <property type="entry name" value="T4SS_VirB10/TraB/TrbI"/>
</dbReference>
<evidence type="ECO:0000313" key="2">
    <source>
        <dbReference type="EMBL" id="GGG01011.1"/>
    </source>
</evidence>
<dbReference type="CDD" id="cd16431">
    <property type="entry name" value="IcmE"/>
    <property type="match status" value="1"/>
</dbReference>
<feature type="transmembrane region" description="Helical" evidence="1">
    <location>
        <begin position="12"/>
        <end position="30"/>
    </location>
</feature>
<dbReference type="RefSeq" id="WP_117003079.1">
    <property type="nucleotide sequence ID" value="NZ_BMJS01000021.1"/>
</dbReference>
<evidence type="ECO:0000256" key="1">
    <source>
        <dbReference type="SAM" id="Phobius"/>
    </source>
</evidence>
<name>A0A8J2Z588_9GAMM</name>
<comment type="caution">
    <text evidence="2">The sequence shown here is derived from an EMBL/GenBank/DDBJ whole genome shotgun (WGS) entry which is preliminary data.</text>
</comment>
<dbReference type="InterPro" id="IPR049855">
    <property type="entry name" value="DotG/IcmE-like_C"/>
</dbReference>
<reference evidence="2" key="1">
    <citation type="journal article" date="2014" name="Int. J. Syst. Evol. Microbiol.">
        <title>Complete genome sequence of Corynebacterium casei LMG S-19264T (=DSM 44701T), isolated from a smear-ripened cheese.</title>
        <authorList>
            <consortium name="US DOE Joint Genome Institute (JGI-PGF)"/>
            <person name="Walter F."/>
            <person name="Albersmeier A."/>
            <person name="Kalinowski J."/>
            <person name="Ruckert C."/>
        </authorList>
    </citation>
    <scope>NUCLEOTIDE SEQUENCE</scope>
    <source>
        <strain evidence="2">CGMCC 1.15758</strain>
    </source>
</reference>
<sequence>MLKFFKNHPRLRVLIIFLIITVISIMMLSMCSKNSQTYLRSEVSDNKIEANQKNPIVDNKRQELIAKERQQQIQQAEQSSGSYIEDVFSSTTQEKKDKDIDNSQQQMDPVAFYDYKHQQKKTEAQKSQTQIKSADNQGSQFLIDPKVAQKNFEVILKTWNKSPSMKEEQSELSNSGFSGGMSSVSNDLMAMFKAGDILIAVIDTSVNSDQPNTPVLAHIVVGPYKHAKLLGSFVREEDKLVVKFNTLSIENYAKSIAINAYAIDQHTAQTALASDVDHHYVLRYGSLFAASFLQGFGTYFSNAQQNNNRWCYRDQITGREVCQGSEVEMSARNAAYSGLGQIGTALSSSMSKQFDKPPTVTLDQGSAIGVLIMQDVNPLKS</sequence>
<dbReference type="EMBL" id="BMJS01000021">
    <property type="protein sequence ID" value="GGG01011.1"/>
    <property type="molecule type" value="Genomic_DNA"/>
</dbReference>
<keyword evidence="1" id="KW-0472">Membrane</keyword>
<proteinExistence type="predicted"/>
<protein>
    <submittedName>
        <fullName evidence="2">Uncharacterized protein</fullName>
    </submittedName>
</protein>
<dbReference type="OrthoDB" id="5620516at2"/>